<sequence>MSDTLLRKLWLDKLPTHTAQILATLPEDLNLLRVAAITDRIVESYSTHISSADSTPGDDTLKKMQQQVKLSMQLERLSRVQVLTSSETLCKALPFQRSTNIYYEKTSGKRRSQQRMKTASAVGGNRVNHLFYINDINSGELFLVDTGAQVSVVSPRANTTTSESSYALRAANGTKIETFGWISLTLNIGLRRSFLWMFTVAQVKIPILGADFLAPYKLFWICLPTS</sequence>
<comment type="caution">
    <text evidence="1">The sequence shown here is derived from an EMBL/GenBank/DDBJ whole genome shotgun (WGS) entry which is preliminary data.</text>
</comment>
<dbReference type="EMBL" id="CAHIKZ030002756">
    <property type="protein sequence ID" value="CAE1291676.1"/>
    <property type="molecule type" value="Genomic_DNA"/>
</dbReference>
<proteinExistence type="predicted"/>
<evidence type="ECO:0000313" key="1">
    <source>
        <dbReference type="EMBL" id="CAE1291676.1"/>
    </source>
</evidence>
<accession>A0A812D542</accession>
<organism evidence="1 2">
    <name type="scientific">Acanthosepion pharaonis</name>
    <name type="common">Pharaoh cuttlefish</name>
    <name type="synonym">Sepia pharaonis</name>
    <dbReference type="NCBI Taxonomy" id="158019"/>
    <lineage>
        <taxon>Eukaryota</taxon>
        <taxon>Metazoa</taxon>
        <taxon>Spiralia</taxon>
        <taxon>Lophotrochozoa</taxon>
        <taxon>Mollusca</taxon>
        <taxon>Cephalopoda</taxon>
        <taxon>Coleoidea</taxon>
        <taxon>Decapodiformes</taxon>
        <taxon>Sepiida</taxon>
        <taxon>Sepiina</taxon>
        <taxon>Sepiidae</taxon>
        <taxon>Acanthosepion</taxon>
    </lineage>
</organism>
<dbReference type="AlphaFoldDB" id="A0A812D542"/>
<dbReference type="Proteomes" id="UP000597762">
    <property type="component" value="Unassembled WGS sequence"/>
</dbReference>
<name>A0A812D542_ACAPH</name>
<keyword evidence="2" id="KW-1185">Reference proteome</keyword>
<dbReference type="InterPro" id="IPR021109">
    <property type="entry name" value="Peptidase_aspartic_dom_sf"/>
</dbReference>
<evidence type="ECO:0000313" key="2">
    <source>
        <dbReference type="Proteomes" id="UP000597762"/>
    </source>
</evidence>
<dbReference type="OrthoDB" id="6932368at2759"/>
<dbReference type="SUPFAM" id="SSF50630">
    <property type="entry name" value="Acid proteases"/>
    <property type="match status" value="1"/>
</dbReference>
<reference evidence="1" key="1">
    <citation type="submission" date="2021-01" db="EMBL/GenBank/DDBJ databases">
        <authorList>
            <person name="Li R."/>
            <person name="Bekaert M."/>
        </authorList>
    </citation>
    <scope>NUCLEOTIDE SEQUENCE</scope>
    <source>
        <strain evidence="1">Farmed</strain>
    </source>
</reference>
<evidence type="ECO:0008006" key="3">
    <source>
        <dbReference type="Google" id="ProtNLM"/>
    </source>
</evidence>
<dbReference type="Gene3D" id="2.40.70.10">
    <property type="entry name" value="Acid Proteases"/>
    <property type="match status" value="1"/>
</dbReference>
<gene>
    <name evidence="1" type="ORF">SPHA_48862</name>
</gene>
<protein>
    <recommendedName>
        <fullName evidence="3">Peptidase A2 domain-containing protein</fullName>
    </recommendedName>
</protein>